<sequence>MRKAPLCYRLGIYDSSKTFSFEHSFFITPTDLDHNGLKNIFVTNSIVSNSLDCYAVQKILPKLFKCDAKVIKIDNQILSFDQFCFLVGEGSVEKISFRNVSVQWKSGEKVAVEFLIERLPNAKCLEFLNAEFNSETSQQLGKIQLLNKIEHFSLGDIDETFEIFGFSKFIQNNGNADSHYTLHFKRIVATAFKFEFEKNLDMAVNPYRHRHASSVRKPEINIY</sequence>
<evidence type="ECO:0000313" key="1">
    <source>
        <dbReference type="Proteomes" id="UP000887577"/>
    </source>
</evidence>
<accession>A0A914Y446</accession>
<protein>
    <submittedName>
        <fullName evidence="2">Uncharacterized protein</fullName>
    </submittedName>
</protein>
<name>A0A914Y446_9BILA</name>
<dbReference type="AlphaFoldDB" id="A0A914Y446"/>
<evidence type="ECO:0000313" key="2">
    <source>
        <dbReference type="WBParaSite" id="PSU_v2.g14003.t1"/>
    </source>
</evidence>
<organism evidence="1 2">
    <name type="scientific">Panagrolaimus superbus</name>
    <dbReference type="NCBI Taxonomy" id="310955"/>
    <lineage>
        <taxon>Eukaryota</taxon>
        <taxon>Metazoa</taxon>
        <taxon>Ecdysozoa</taxon>
        <taxon>Nematoda</taxon>
        <taxon>Chromadorea</taxon>
        <taxon>Rhabditida</taxon>
        <taxon>Tylenchina</taxon>
        <taxon>Panagrolaimomorpha</taxon>
        <taxon>Panagrolaimoidea</taxon>
        <taxon>Panagrolaimidae</taxon>
        <taxon>Panagrolaimus</taxon>
    </lineage>
</organism>
<keyword evidence="1" id="KW-1185">Reference proteome</keyword>
<proteinExistence type="predicted"/>
<dbReference type="WBParaSite" id="PSU_v2.g14003.t1">
    <property type="protein sequence ID" value="PSU_v2.g14003.t1"/>
    <property type="gene ID" value="PSU_v2.g14003"/>
</dbReference>
<reference evidence="2" key="1">
    <citation type="submission" date="2022-11" db="UniProtKB">
        <authorList>
            <consortium name="WormBaseParasite"/>
        </authorList>
    </citation>
    <scope>IDENTIFICATION</scope>
</reference>
<dbReference type="Proteomes" id="UP000887577">
    <property type="component" value="Unplaced"/>
</dbReference>